<dbReference type="InterPro" id="IPR007481">
    <property type="entry name" value="SspB"/>
</dbReference>
<protein>
    <submittedName>
        <fullName evidence="1">Stringent starvation protein B superfamily protein</fullName>
    </submittedName>
</protein>
<accession>A0ABU5L781</accession>
<sequence>MSYLDYGALFDKAIVDIIKNVLTITEKSGLMGGNYFYISFYTTFPNVVLPASLLDKYPVDMTIVLQNQFEDLRVYDSYFEVVLYFHGKPHKLRVPFNSIHTFADPSVEFILQLHNDDNTKANKHNTADNEKNTKEDTDRFLYLDEFNQKIQ</sequence>
<keyword evidence="2" id="KW-1185">Reference proteome</keyword>
<gene>
    <name evidence="1" type="ORF">Cyrtocomes_00352</name>
</gene>
<evidence type="ECO:0000313" key="1">
    <source>
        <dbReference type="EMBL" id="MDZ5761987.1"/>
    </source>
</evidence>
<dbReference type="InterPro" id="IPR036760">
    <property type="entry name" value="SspB-like_sf"/>
</dbReference>
<dbReference type="Proteomes" id="UP001293791">
    <property type="component" value="Unassembled WGS sequence"/>
</dbReference>
<comment type="caution">
    <text evidence="1">The sequence shown here is derived from an EMBL/GenBank/DDBJ whole genome shotgun (WGS) entry which is preliminary data.</text>
</comment>
<dbReference type="Pfam" id="PF04386">
    <property type="entry name" value="SspB"/>
    <property type="match status" value="1"/>
</dbReference>
<dbReference type="SUPFAM" id="SSF101738">
    <property type="entry name" value="SspB-like"/>
    <property type="match status" value="1"/>
</dbReference>
<dbReference type="RefSeq" id="WP_322497481.1">
    <property type="nucleotide sequence ID" value="NZ_JARGYT010000014.1"/>
</dbReference>
<name>A0ABU5L781_9RICK</name>
<dbReference type="Gene3D" id="2.30.30.220">
    <property type="entry name" value="SspB-like"/>
    <property type="match status" value="1"/>
</dbReference>
<evidence type="ECO:0000313" key="2">
    <source>
        <dbReference type="Proteomes" id="UP001293791"/>
    </source>
</evidence>
<dbReference type="EMBL" id="JARGYT010000014">
    <property type="protein sequence ID" value="MDZ5761987.1"/>
    <property type="molecule type" value="Genomic_DNA"/>
</dbReference>
<reference evidence="1 2" key="1">
    <citation type="submission" date="2023-02" db="EMBL/GenBank/DDBJ databases">
        <title>Host association and intracellularity evolved multiple times independently in the Rickettsiales.</title>
        <authorList>
            <person name="Castelli M."/>
            <person name="Nardi T."/>
            <person name="Gammuto L."/>
            <person name="Bellinzona G."/>
            <person name="Sabaneyeva E."/>
            <person name="Potekhin A."/>
            <person name="Serra V."/>
            <person name="Petroni G."/>
            <person name="Sassera D."/>
        </authorList>
    </citation>
    <scope>NUCLEOTIDE SEQUENCE [LARGE SCALE GENOMIC DNA]</scope>
    <source>
        <strain evidence="1 2">BOD18</strain>
    </source>
</reference>
<organism evidence="1 2">
    <name type="scientific">Candidatus Cyrtobacter comes</name>
    <dbReference type="NCBI Taxonomy" id="675776"/>
    <lineage>
        <taxon>Bacteria</taxon>
        <taxon>Pseudomonadati</taxon>
        <taxon>Pseudomonadota</taxon>
        <taxon>Alphaproteobacteria</taxon>
        <taxon>Rickettsiales</taxon>
        <taxon>Candidatus Midichloriaceae</taxon>
        <taxon>Candidatus Cyrtobacter</taxon>
    </lineage>
</organism>
<proteinExistence type="predicted"/>